<dbReference type="Gene3D" id="3.10.129.10">
    <property type="entry name" value="Hotdog Thioesterase"/>
    <property type="match status" value="1"/>
</dbReference>
<dbReference type="PANTHER" id="PTHR31793:SF27">
    <property type="entry name" value="NOVEL THIOESTERASE SUPERFAMILY DOMAIN AND SAPOSIN A-TYPE DOMAIN CONTAINING PROTEIN (0610012H03RIK)"/>
    <property type="match status" value="1"/>
</dbReference>
<dbReference type="SUPFAM" id="SSF54637">
    <property type="entry name" value="Thioesterase/thiol ester dehydrase-isomerase"/>
    <property type="match status" value="1"/>
</dbReference>
<dbReference type="Pfam" id="PF13279">
    <property type="entry name" value="4HBT_2"/>
    <property type="match status" value="1"/>
</dbReference>
<dbReference type="PANTHER" id="PTHR31793">
    <property type="entry name" value="4-HYDROXYBENZOYL-COA THIOESTERASE FAMILY MEMBER"/>
    <property type="match status" value="1"/>
</dbReference>
<reference evidence="3" key="1">
    <citation type="journal article" date="2011" name="Environ. Microbiol.">
        <title>Genomic insights into the metabolic potential of the polycyclic aromatic hydrocarbon degrading sulfate-reducing Deltaproteobacterium N47.</title>
        <authorList>
            <person name="Bergmann F."/>
            <person name="Selesi D."/>
            <person name="Weinmaier T."/>
            <person name="Tischler P."/>
            <person name="Rattei T."/>
            <person name="Meckenstock R.U."/>
        </authorList>
    </citation>
    <scope>NUCLEOTIDE SEQUENCE</scope>
</reference>
<gene>
    <name evidence="3" type="ORF">N47_A10950</name>
</gene>
<dbReference type="CDD" id="cd00586">
    <property type="entry name" value="4HBT"/>
    <property type="match status" value="1"/>
</dbReference>
<dbReference type="EMBL" id="FR695864">
    <property type="protein sequence ID" value="CBX27066.1"/>
    <property type="molecule type" value="Genomic_DNA"/>
</dbReference>
<dbReference type="InterPro" id="IPR050563">
    <property type="entry name" value="4-hydroxybenzoyl-CoA_TE"/>
</dbReference>
<evidence type="ECO:0000313" key="3">
    <source>
        <dbReference type="EMBL" id="CBX27066.1"/>
    </source>
</evidence>
<proteinExistence type="inferred from homology"/>
<evidence type="ECO:0000256" key="1">
    <source>
        <dbReference type="ARBA" id="ARBA00005953"/>
    </source>
</evidence>
<keyword evidence="2" id="KW-0378">Hydrolase</keyword>
<dbReference type="PIRSF" id="PIRSF003230">
    <property type="entry name" value="YbgC"/>
    <property type="match status" value="1"/>
</dbReference>
<evidence type="ECO:0000256" key="2">
    <source>
        <dbReference type="ARBA" id="ARBA00022801"/>
    </source>
</evidence>
<comment type="similarity">
    <text evidence="1">Belongs to the 4-hydroxybenzoyl-CoA thioesterase family.</text>
</comment>
<protein>
    <submittedName>
        <fullName evidence="3">Uncharacterized protein</fullName>
    </submittedName>
</protein>
<name>E1Y922_9BACT</name>
<dbReference type="InterPro" id="IPR029069">
    <property type="entry name" value="HotDog_dom_sf"/>
</dbReference>
<dbReference type="GO" id="GO:0047617">
    <property type="term" value="F:fatty acyl-CoA hydrolase activity"/>
    <property type="evidence" value="ECO:0007669"/>
    <property type="project" value="TreeGrafter"/>
</dbReference>
<sequence length="137" mass="15808">MLQSRITYRVIYGDTDNMGYAYNANYLRWFEMGRGEMFRNLGLTYKAIEEKGYFMPLSEIQCKFLSPVKYDDLLIIETTLDTSFKGGMKFTYRILNEDGKTVQATGSSKHAFVNTDRKIIRPPCCVVDVIKKSLAEI</sequence>
<dbReference type="InterPro" id="IPR006684">
    <property type="entry name" value="YbgC/YbaW"/>
</dbReference>
<accession>E1Y922</accession>
<dbReference type="AlphaFoldDB" id="E1Y922"/>
<dbReference type="NCBIfam" id="TIGR00051">
    <property type="entry name" value="YbgC/FadM family acyl-CoA thioesterase"/>
    <property type="match status" value="1"/>
</dbReference>
<organism evidence="3">
    <name type="scientific">uncultured Desulfobacterium sp</name>
    <dbReference type="NCBI Taxonomy" id="201089"/>
    <lineage>
        <taxon>Bacteria</taxon>
        <taxon>Pseudomonadati</taxon>
        <taxon>Thermodesulfobacteriota</taxon>
        <taxon>Desulfobacteria</taxon>
        <taxon>Desulfobacterales</taxon>
        <taxon>Desulfobacteriaceae</taxon>
        <taxon>Desulfobacterium</taxon>
        <taxon>environmental samples</taxon>
    </lineage>
</organism>